<keyword evidence="7" id="KW-0965">Cell junction</keyword>
<evidence type="ECO:0000256" key="9">
    <source>
        <dbReference type="ARBA" id="ARBA00023136"/>
    </source>
</evidence>
<comment type="similarity">
    <text evidence="3">Belongs to the plakin or cytolinker family.</text>
</comment>
<dbReference type="Pfam" id="PF21097">
    <property type="entry name" value="SR_plectin_7"/>
    <property type="match status" value="1"/>
</dbReference>
<evidence type="ECO:0000256" key="4">
    <source>
        <dbReference type="ARBA" id="ARBA00022475"/>
    </source>
</evidence>
<evidence type="ECO:0000256" key="6">
    <source>
        <dbReference type="ARBA" id="ARBA00022737"/>
    </source>
</evidence>
<dbReference type="InterPro" id="IPR018159">
    <property type="entry name" value="Spectrin/alpha-actinin"/>
</dbReference>
<sequence length="4066" mass="455873">MSTYGSQKGLNMTRRVSSKADLSGGGTYARSEVIHGGGNGYDPYMDGYNSYTFTSKTSMGGGMSSGGLNVIQQKAMILQGNCQDYLKKAEYAIQTGNSGDAERFMAMAKETIEQLKSCAVDLRQMGQPNDNVVRSMEICKDQLKGVHMAWTGSMRRRKSHRASSVSGIPTGGGGGGWEEPPRSYQDAMAWIAQHKRLTETASWGDDPSTIEQQLISHQRFHSTILRSQEVDKARDELMKKGDRANLHALDQEWDSLQQMSVSRIQQLRDLLLIIQEISNEIMWVNDREEEELVFDWGDKNIDQYIPRKQESYSKLMSALEEKEKDLNKLKTKGDMLLKNNHPASDKIEAYRDTLQTQWSWLLQITKCIDVHLKENAAYNQFFKEANETYTSLQKEHETVRKRFTCDKETPLENLLELLKGLEREREKIKDHKRQVQHLVIKSKSIVRLKPRNPEEPRSSNPVIVKALCDFKQDQKVILKDNEAILKDNSQRSKWHVTGPGGLDMMVPSVCLIIPPANPISISLANKNEQYYEAILSVWNQLYINVKSLIAWQYCLMDIQRINSLTLEMLAKMRPEEYRQIIKNLEARFEEFKLTSQGSQLFAEEDKRSIETQFNVAQAHYDQLVVELPTYVAQHEQTEVHEVFEEHQQQQLQLQQQQPQQFQVVEQHQQQILLQAPPQPQFFIIQQHQTDEEVFRLEQMRRLEIEETRRLEEEAGKAEEVRKAKEAARKAEEEARRLKEAEERRKEMLEMKKLAERKVEMKKETLIKSVKAEPVKRKSSSSSSSYSTSFLSLTELQALRLRLESAESTLSQHIHICLGDEGLQDCSLKIQQLEMVQRDVDLMREVYLNLRERIMKELDGMSDSDKAQFLRTEIGVINQRLGGLESSASAYLQRLRALRDMLESVARTEDIVKVHEARLTEKETTSLTPREVETYISTLKNLKVELENKKDMVSFMETELSKATHWNGQVSGPYHRCDMMLSKYTEQVNQLSDRWKRIQTQIDTRLQDLQLYLPKLTNYRETSTSLLDWIDTTRKQQDALQATKANNVESLRDLINNQKALNSEIIAKRGDVDSVLKDNEVCVTAIKEYETDLTSYSSGLETILNVPIKRTMLKSPSMDLNLEATQIQTRYMELLTLSGDYYKFFGELFKNMEELKIRNTKIDLLEEELRVLRDEIKDHNTKDKSLEDALNRYQLEISQSKKELLSMQEIMSSTELKYNTTKENLDSIQSQLADLNEQLSRVKYLLEEEKRKRRLAEERYTQQEVEYDKTLKKWQNQVETVSWSKIEVEKSVTSKDREIEQLRRQLDDESQRVKDLQREMSKERDRIHNLEEEHRLIKMKQETAIKQEIQITSTVAPDQKQARESSSPIFEGVRKPVTAQDLVECGLLEKNTFDALVHGQRTIPEVSEDKRIILKGTGPIAGVIIERPKAPGSIKGSSKKFSFTEAKKKGILPPNCADLLLDAQAATGHIIDPKTNRKLTVDEACSQGVADKIDQERLLAAEAAAVGYGSPDSNKPISAFEAMKKGQIDKTTTLRLLQAQEAVGGILDPVLSVFLPKETAIERDLIDEHIYHDLYQEPELYMDPESEEGTTYMFLKRKCKVEPYTGLLLLPVPEKIDPAKLIFDGVRKPVTSKQLLDCGVLDKSTFNDLEKGTKTVPEVSADKRIPLKGTGPIAGIVAGKKGKMSLAEAKKQMILSPECADLLLEAQAATGHIIDPQKNKKLTVEEACKKEVIDISDREELLAAEAAAVGYIDPYSAKPLSVFEAMKNELVDSETGLRLLQAQESVGGILDPKLSVFLPEDTAIERNILDENTSRSLSERPKCYIDPETEEAISYSDLKKRCKTEPQTGLLLLPVSEKHHPSKLIFDGVRKPVTAQQLHDCEVIDKPTLRDLQTEKKSIPEVSADKKINLKGTGPIAGIISGNKETFTLTEAKKKNLLPSDCADLLLEAQAATGHIIDTKNNKKLTVDEACKKKVVDVNDRDLLLAAEAAAVGYKDPYSAKPLSVFEAMKKELVDDETTLRLLQAQESVGGILDPNLSVFLPMDTAIKRNIFDDIMNNRLNQSPKCYTDPETEEAVTYNDLKKRCKIEPHTGLLLLPVTEKLNPSKLIFDGVRKPVTAKQLHDCKIIDKPTLKELQTGKKSVPEVSEDKKVNLKGTGPIAGLIAENEEIVSLTEGKKNTFLSSDCADLLLEAQAATGHIIDPKHNKKLTVEEACTKKVVDKSDRNILLAAEAAAVGYKDPYSAKPLSVFEAMKKGLVDDETGLRLLQAQKCVGGILDPNISVFLPKDTAIEHNILDENTYETLTEQPKCYIDPATEEAVSYSDLKKKCKTEPKTGLLLLPVTRQLDPSQIILMLHDCEVIDNPTLKDLQTAKKSIPAVSVEKKVNLKGTGPIAGIIMEKSGKMSLSDAKNKMVLPSKCADLLLEAQAATGHIIDPKNNKKLTVDEACDNEVVDSGDRDKLLEAEAAAVGYKDPYSSKPLSVFEAMKKGLVDDETGLRLLQAQKSVGGILDPKLSVFLPKDTAIERKILDEGTNRSLNQKPKCYIDPETEEAVSYDDLKKRCKTEPQTGLLLLPVSEKLDASKIIFDGVRKPVTAKQLNECEVLDKSMLNDLQTEKKSVPEVSKEKIINLKGTGPIAGVTVGKNIKMSLAEAKKKMIVTPDCADFLLEAQAATGHIIDPKNNKKLTVDEACTSETVDSNDRDKLLFAEKAALGYKDPHSAKPLSVFEAMKKGLVDDKTGLRLLQAQESVGGILDPNLSVFLPKDTAIRRKILDENTNRSLMQKTKCYIDPETEEPISYDDLKKRCKTEPQTGLLLLPVTEKLDPSKIIFDGVRKPVTAELLRECDIVDGTTLKDLQTEKKSVKDVSVHKRSHLSGSGAIAGIIAGKNEKAATGYIIDPNNNKKLTVDEAYSKKLIDSDDRDRLLVAEKAAVGFKDPHSAKLLSVFDASKKGLIDDKSVLRLLQAQESVGGILDPSVSVYLSKDIAIKRNLLDENILRSLNTMPKCYIDPESEEMISYNDLKKRCKREPQTGLLLLPVTEKQDASKLIFDGIRKSVTARQLFEYNILDKLTLNYLETGRKSLSEVSADKKGQLKGNQPIAGVIVENNRKMSLAEAKKQMFLSPECADLLLEAQASTGYIIDPKTNLKLTVEEAYNKGMLDLKCYDRLLIAEAAAVGFQEPNSSVPISVFEALKKGIVDKKTTLHLLQAQEAAGGIIDPKIGIFLPKDTAIKRQILDDNLYNELMQNPNLYIDPDTEKEVSYNMLKKMSKVDSSTGLLLLPIKKREDPSKIMFESINKQISAQQLFDYNVIDKTTLMKLIKGEISVAKVSEEKTVSLKGSGAIAGVEIQRQVKMPLSEAKKYSLIPSDSADLLLEAQAATGHIIDPKNNSKLTVNQALSQRLVDVESKDRLLEAEAAAIGFKDSDSEKRLPLYQAMKKGLVKSDTAMRLLQAQMSVGGILDPNLGVFFTKDSAIKHNLLDEDTWNALNKNPKCYIDPKTGESISYKALQDKCITDTHSGLKFLSVSQNIDPSKLIFDGVRKSISAQQLLECEVIDKHIFHQLITGLKSVNEVFIDKMLFLKGTGSIAGVAAGPLKKMSFTEAKKLKIMSDNSIDLLLEAQAATGLIIDPKTNEKMSVKDACAKGVVDKNDEAKLYAAEAAAIGYKDPTTNTILSAGQAFKRGLIEKDTTLRVLQAQEAAGGILDPVLSIFFPKNIALARNLIDEEIYQALNASPQVYLDPNTQQKTNYISIKKKCKADPNTGLLLLPEPKKQVVSVPGLRRQVSLIELVESDLLKKSDIDLLEKGELTSQDIEARLRPYLRGSNCIAGIYNEACDKVITIYEAMKNGLLRPGTTLELLEAQAASGFIIDPINNDYLSVDDAYSKRLFGPEFKQKLLSAERAVTGYKMPGTDKIISLFQAMDKGLIEKGHGIRLLEAQIASGGIIDPEHSHRINVDIAYKKGYFDEKMNTILTDDSDDTKGFFDPNTQENLTYLELQKRCIKDKTTGLLLLPIVDKKKHEKTQKNTLRRRKVVIVDPETNKEMTVREAYDKGYIDEETFLELAQQDVSGKR</sequence>
<evidence type="ECO:0000256" key="11">
    <source>
        <dbReference type="SAM" id="MobiDB-lite"/>
    </source>
</evidence>
<feature type="coiled-coil region" evidence="10">
    <location>
        <begin position="312"/>
        <end position="339"/>
    </location>
</feature>
<dbReference type="Gene3D" id="1.20.58.1060">
    <property type="match status" value="1"/>
</dbReference>
<keyword evidence="4" id="KW-1003">Cell membrane</keyword>
<organism evidence="14 15">
    <name type="scientific">Mugilogobius chulae</name>
    <name type="common">yellowstripe goby</name>
    <dbReference type="NCBI Taxonomy" id="88201"/>
    <lineage>
        <taxon>Eukaryota</taxon>
        <taxon>Metazoa</taxon>
        <taxon>Chordata</taxon>
        <taxon>Craniata</taxon>
        <taxon>Vertebrata</taxon>
        <taxon>Euteleostomi</taxon>
        <taxon>Actinopterygii</taxon>
        <taxon>Neopterygii</taxon>
        <taxon>Teleostei</taxon>
        <taxon>Neoteleostei</taxon>
        <taxon>Acanthomorphata</taxon>
        <taxon>Gobiaria</taxon>
        <taxon>Gobiiformes</taxon>
        <taxon>Gobioidei</taxon>
        <taxon>Gobiidae</taxon>
        <taxon>Gobionellinae</taxon>
        <taxon>Mugilogobius</taxon>
    </lineage>
</organism>
<dbReference type="Gene3D" id="3.30.160.780">
    <property type="match status" value="1"/>
</dbReference>
<feature type="coiled-coil region" evidence="10">
    <location>
        <begin position="931"/>
        <end position="958"/>
    </location>
</feature>
<proteinExistence type="inferred from homology"/>
<feature type="coiled-coil region" evidence="10">
    <location>
        <begin position="1154"/>
        <end position="1339"/>
    </location>
</feature>
<evidence type="ECO:0000256" key="1">
    <source>
        <dbReference type="ARBA" id="ARBA00004236"/>
    </source>
</evidence>
<evidence type="ECO:0000256" key="2">
    <source>
        <dbReference type="ARBA" id="ARBA00004568"/>
    </source>
</evidence>
<keyword evidence="5" id="KW-0597">Phosphoprotein</keyword>
<dbReference type="SMART" id="SM00250">
    <property type="entry name" value="PLEC"/>
    <property type="match status" value="46"/>
</dbReference>
<keyword evidence="8 10" id="KW-0175">Coiled coil</keyword>
<dbReference type="Gene3D" id="2.30.30.40">
    <property type="entry name" value="SH3 Domains"/>
    <property type="match status" value="1"/>
</dbReference>
<dbReference type="Proteomes" id="UP001460270">
    <property type="component" value="Unassembled WGS sequence"/>
</dbReference>
<feature type="domain" description="Desmoplakin spectrin-like" evidence="13">
    <location>
        <begin position="549"/>
        <end position="625"/>
    </location>
</feature>
<dbReference type="Pfam" id="PF18373">
    <property type="entry name" value="Spectrin_2"/>
    <property type="match status" value="1"/>
</dbReference>
<feature type="compositionally biased region" description="Polar residues" evidence="11">
    <location>
        <begin position="1"/>
        <end position="10"/>
    </location>
</feature>
<dbReference type="GO" id="GO:0005737">
    <property type="term" value="C:cytoplasm"/>
    <property type="evidence" value="ECO:0007669"/>
    <property type="project" value="TreeGrafter"/>
</dbReference>
<dbReference type="Pfam" id="PF21019">
    <property type="entry name" value="Spectrin_3"/>
    <property type="match status" value="1"/>
</dbReference>
<feature type="coiled-coil region" evidence="10">
    <location>
        <begin position="382"/>
        <end position="441"/>
    </location>
</feature>
<evidence type="ECO:0000256" key="7">
    <source>
        <dbReference type="ARBA" id="ARBA00022949"/>
    </source>
</evidence>
<dbReference type="GO" id="GO:0042060">
    <property type="term" value="P:wound healing"/>
    <property type="evidence" value="ECO:0007669"/>
    <property type="project" value="TreeGrafter"/>
</dbReference>
<dbReference type="EMBL" id="JBBPFD010000018">
    <property type="protein sequence ID" value="KAK7889859.1"/>
    <property type="molecule type" value="Genomic_DNA"/>
</dbReference>
<evidence type="ECO:0000256" key="10">
    <source>
        <dbReference type="SAM" id="Coils"/>
    </source>
</evidence>
<dbReference type="FunFam" id="3.90.1290.10:FF:000001">
    <property type="entry name" value="Plectin a"/>
    <property type="match status" value="11"/>
</dbReference>
<dbReference type="Pfam" id="PF00681">
    <property type="entry name" value="Plectin"/>
    <property type="match status" value="23"/>
</dbReference>
<comment type="caution">
    <text evidence="14">The sequence shown here is derived from an EMBL/GenBank/DDBJ whole genome shotgun (WGS) entry which is preliminary data.</text>
</comment>
<comment type="subcellular location">
    <subcellularLocation>
        <location evidence="2">Cell junction</location>
        <location evidence="2">Desmosome</location>
    </subcellularLocation>
    <subcellularLocation>
        <location evidence="1">Cell membrane</location>
    </subcellularLocation>
</comment>
<evidence type="ECO:0000256" key="8">
    <source>
        <dbReference type="ARBA" id="ARBA00023054"/>
    </source>
</evidence>
<dbReference type="GO" id="GO:0043588">
    <property type="term" value="P:skin development"/>
    <property type="evidence" value="ECO:0007669"/>
    <property type="project" value="TreeGrafter"/>
</dbReference>
<evidence type="ECO:0008006" key="16">
    <source>
        <dbReference type="Google" id="ProtNLM"/>
    </source>
</evidence>
<keyword evidence="6" id="KW-0677">Repeat</keyword>
<dbReference type="SUPFAM" id="SSF46966">
    <property type="entry name" value="Spectrin repeat"/>
    <property type="match status" value="3"/>
</dbReference>
<evidence type="ECO:0000259" key="13">
    <source>
        <dbReference type="Pfam" id="PF18373"/>
    </source>
</evidence>
<feature type="region of interest" description="Disordered" evidence="11">
    <location>
        <begin position="1"/>
        <end position="26"/>
    </location>
</feature>
<dbReference type="GO" id="GO:0014704">
    <property type="term" value="C:intercalated disc"/>
    <property type="evidence" value="ECO:0007669"/>
    <property type="project" value="TreeGrafter"/>
</dbReference>
<keyword evidence="9" id="KW-0472">Membrane</keyword>
<dbReference type="GO" id="GO:0045104">
    <property type="term" value="P:intermediate filament cytoskeleton organization"/>
    <property type="evidence" value="ECO:0007669"/>
    <property type="project" value="InterPro"/>
</dbReference>
<gene>
    <name evidence="14" type="ORF">WMY93_025419</name>
</gene>
<dbReference type="InterPro" id="IPR001101">
    <property type="entry name" value="Plectin_repeat"/>
</dbReference>
<dbReference type="InterPro" id="IPR035915">
    <property type="entry name" value="Plakin_repeat_sf"/>
</dbReference>
<accession>A0AAW0NEJ4</accession>
<dbReference type="InterPro" id="IPR041615">
    <property type="entry name" value="Desmoplakin_SH3"/>
</dbReference>
<dbReference type="GO" id="GO:0030057">
    <property type="term" value="C:desmosome"/>
    <property type="evidence" value="ECO:0007669"/>
    <property type="project" value="UniProtKB-SubCell"/>
</dbReference>
<protein>
    <recommendedName>
        <fullName evidence="16">Desmoplakin</fullName>
    </recommendedName>
</protein>
<dbReference type="GO" id="GO:0005882">
    <property type="term" value="C:intermediate filament"/>
    <property type="evidence" value="ECO:0007669"/>
    <property type="project" value="TreeGrafter"/>
</dbReference>
<evidence type="ECO:0000256" key="3">
    <source>
        <dbReference type="ARBA" id="ARBA00009109"/>
    </source>
</evidence>
<reference evidence="15" key="1">
    <citation type="submission" date="2024-04" db="EMBL/GenBank/DDBJ databases">
        <title>Salinicola lusitanus LLJ914,a marine bacterium isolated from the Okinawa Trough.</title>
        <authorList>
            <person name="Li J."/>
        </authorList>
    </citation>
    <scope>NUCLEOTIDE SEQUENCE [LARGE SCALE GENOMIC DNA]</scope>
</reference>
<dbReference type="PANTHER" id="PTHR23169:SF26">
    <property type="entry name" value="DESMOPLAKIN"/>
    <property type="match status" value="1"/>
</dbReference>
<dbReference type="CDD" id="cd00176">
    <property type="entry name" value="SPEC"/>
    <property type="match status" value="1"/>
</dbReference>
<evidence type="ECO:0000259" key="12">
    <source>
        <dbReference type="Pfam" id="PF17902"/>
    </source>
</evidence>
<dbReference type="PANTHER" id="PTHR23169">
    <property type="entry name" value="ENVOPLAKIN"/>
    <property type="match status" value="1"/>
</dbReference>
<feature type="domain" description="Desmoplakin SH3" evidence="12">
    <location>
        <begin position="448"/>
        <end position="514"/>
    </location>
</feature>
<name>A0AAW0NEJ4_9GOBI</name>
<dbReference type="GO" id="GO:0098609">
    <property type="term" value="P:cell-cell adhesion"/>
    <property type="evidence" value="ECO:0007669"/>
    <property type="project" value="TreeGrafter"/>
</dbReference>
<evidence type="ECO:0000313" key="15">
    <source>
        <dbReference type="Proteomes" id="UP001460270"/>
    </source>
</evidence>
<evidence type="ECO:0000313" key="14">
    <source>
        <dbReference type="EMBL" id="KAK7889859.1"/>
    </source>
</evidence>
<feature type="region of interest" description="Disordered" evidence="11">
    <location>
        <begin position="154"/>
        <end position="179"/>
    </location>
</feature>
<dbReference type="Gene3D" id="1.20.58.60">
    <property type="match status" value="2"/>
</dbReference>
<feature type="coiled-coil region" evidence="10">
    <location>
        <begin position="707"/>
        <end position="763"/>
    </location>
</feature>
<evidence type="ECO:0000256" key="5">
    <source>
        <dbReference type="ARBA" id="ARBA00022553"/>
    </source>
</evidence>
<dbReference type="GO" id="GO:0005198">
    <property type="term" value="F:structural molecule activity"/>
    <property type="evidence" value="ECO:0007669"/>
    <property type="project" value="TreeGrafter"/>
</dbReference>
<dbReference type="Pfam" id="PF17902">
    <property type="entry name" value="SH3_10"/>
    <property type="match status" value="1"/>
</dbReference>
<dbReference type="InterPro" id="IPR041573">
    <property type="entry name" value="Desmoplakin_Spectrin-like"/>
</dbReference>
<dbReference type="SUPFAM" id="SSF75399">
    <property type="entry name" value="Plakin repeat"/>
    <property type="match status" value="12"/>
</dbReference>
<dbReference type="SMART" id="SM00150">
    <property type="entry name" value="SPEC"/>
    <property type="match status" value="4"/>
</dbReference>
<dbReference type="InterPro" id="IPR043197">
    <property type="entry name" value="Plakin"/>
</dbReference>
<dbReference type="Gene3D" id="3.90.1290.10">
    <property type="entry name" value="Plakin repeat"/>
    <property type="match status" value="11"/>
</dbReference>
<keyword evidence="15" id="KW-1185">Reference proteome</keyword>
<dbReference type="GO" id="GO:0005886">
    <property type="term" value="C:plasma membrane"/>
    <property type="evidence" value="ECO:0007669"/>
    <property type="project" value="UniProtKB-SubCell"/>
</dbReference>